<evidence type="ECO:0000313" key="5">
    <source>
        <dbReference type="EMBL" id="PHT86240.1"/>
    </source>
</evidence>
<dbReference type="InterPro" id="IPR057287">
    <property type="entry name" value="Ndx_N"/>
</dbReference>
<feature type="region of interest" description="Disordered" evidence="3">
    <location>
        <begin position="598"/>
        <end position="635"/>
    </location>
</feature>
<dbReference type="CDD" id="cd00086">
    <property type="entry name" value="homeodomain"/>
    <property type="match status" value="1"/>
</dbReference>
<accession>A0A2G2ZW69</accession>
<keyword evidence="6" id="KW-1185">Reference proteome</keyword>
<dbReference type="EMBL" id="AYRZ02000003">
    <property type="protein sequence ID" value="PHT86240.1"/>
    <property type="molecule type" value="Genomic_DNA"/>
</dbReference>
<reference evidence="5 6" key="2">
    <citation type="journal article" date="2017" name="Genome Biol.">
        <title>New reference genome sequences of hot pepper reveal the massive evolution of plant disease-resistance genes by retroduplication.</title>
        <authorList>
            <person name="Kim S."/>
            <person name="Park J."/>
            <person name="Yeom S.I."/>
            <person name="Kim Y.M."/>
            <person name="Seo E."/>
            <person name="Kim K.T."/>
            <person name="Kim M.S."/>
            <person name="Lee J.M."/>
            <person name="Cheong K."/>
            <person name="Shin H.S."/>
            <person name="Kim S.B."/>
            <person name="Han K."/>
            <person name="Lee J."/>
            <person name="Park M."/>
            <person name="Lee H.A."/>
            <person name="Lee H.Y."/>
            <person name="Lee Y."/>
            <person name="Oh S."/>
            <person name="Lee J.H."/>
            <person name="Choi E."/>
            <person name="Choi E."/>
            <person name="Lee S.E."/>
            <person name="Jeon J."/>
            <person name="Kim H."/>
            <person name="Choi G."/>
            <person name="Song H."/>
            <person name="Lee J."/>
            <person name="Lee S.C."/>
            <person name="Kwon J.K."/>
            <person name="Lee H.Y."/>
            <person name="Koo N."/>
            <person name="Hong Y."/>
            <person name="Kim R.W."/>
            <person name="Kang W.H."/>
            <person name="Huh J.H."/>
            <person name="Kang B.C."/>
            <person name="Yang T.J."/>
            <person name="Lee Y.H."/>
            <person name="Bennetzen J.L."/>
            <person name="Choi D."/>
        </authorList>
    </citation>
    <scope>NUCLEOTIDE SEQUENCE [LARGE SCALE GENOMIC DNA]</scope>
    <source>
        <strain evidence="6">cv. CM334</strain>
    </source>
</reference>
<dbReference type="Pfam" id="PF24679">
    <property type="entry name" value="Nodulin_C"/>
    <property type="match status" value="1"/>
</dbReference>
<dbReference type="GO" id="GO:0005730">
    <property type="term" value="C:nucleolus"/>
    <property type="evidence" value="ECO:0007669"/>
    <property type="project" value="EnsemblPlants"/>
</dbReference>
<evidence type="ECO:0000256" key="1">
    <source>
        <dbReference type="ARBA" id="ARBA00004123"/>
    </source>
</evidence>
<dbReference type="GO" id="GO:0003700">
    <property type="term" value="F:DNA-binding transcription factor activity"/>
    <property type="evidence" value="ECO:0007669"/>
    <property type="project" value="EnsemblPlants"/>
</dbReference>
<feature type="compositionally biased region" description="Polar residues" evidence="3">
    <location>
        <begin position="607"/>
        <end position="621"/>
    </location>
</feature>
<dbReference type="SMART" id="SM00389">
    <property type="entry name" value="HOX"/>
    <property type="match status" value="1"/>
</dbReference>
<comment type="caution">
    <text evidence="5">The sequence shown here is derived from an EMBL/GenBank/DDBJ whole genome shotgun (WGS) entry which is preliminary data.</text>
</comment>
<reference evidence="5 6" key="1">
    <citation type="journal article" date="2014" name="Nat. Genet.">
        <title>Genome sequence of the hot pepper provides insights into the evolution of pungency in Capsicum species.</title>
        <authorList>
            <person name="Kim S."/>
            <person name="Park M."/>
            <person name="Yeom S.I."/>
            <person name="Kim Y.M."/>
            <person name="Lee J.M."/>
            <person name="Lee H.A."/>
            <person name="Seo E."/>
            <person name="Choi J."/>
            <person name="Cheong K."/>
            <person name="Kim K.T."/>
            <person name="Jung K."/>
            <person name="Lee G.W."/>
            <person name="Oh S.K."/>
            <person name="Bae C."/>
            <person name="Kim S.B."/>
            <person name="Lee H.Y."/>
            <person name="Kim S.Y."/>
            <person name="Kim M.S."/>
            <person name="Kang B.C."/>
            <person name="Jo Y.D."/>
            <person name="Yang H.B."/>
            <person name="Jeong H.J."/>
            <person name="Kang W.H."/>
            <person name="Kwon J.K."/>
            <person name="Shin C."/>
            <person name="Lim J.Y."/>
            <person name="Park J.H."/>
            <person name="Huh J.H."/>
            <person name="Kim J.S."/>
            <person name="Kim B.D."/>
            <person name="Cohen O."/>
            <person name="Paran I."/>
            <person name="Suh M.C."/>
            <person name="Lee S.B."/>
            <person name="Kim Y.K."/>
            <person name="Shin Y."/>
            <person name="Noh S.J."/>
            <person name="Park J."/>
            <person name="Seo Y.S."/>
            <person name="Kwon S.Y."/>
            <person name="Kim H.A."/>
            <person name="Park J.M."/>
            <person name="Kim H.J."/>
            <person name="Choi S.B."/>
            <person name="Bosland P.W."/>
            <person name="Reeves G."/>
            <person name="Jo S.H."/>
            <person name="Lee B.W."/>
            <person name="Cho H.T."/>
            <person name="Choi H.S."/>
            <person name="Lee M.S."/>
            <person name="Yu Y."/>
            <person name="Do Choi Y."/>
            <person name="Park B.S."/>
            <person name="van Deynze A."/>
            <person name="Ashrafi H."/>
            <person name="Hill T."/>
            <person name="Kim W.T."/>
            <person name="Pai H.S."/>
            <person name="Ahn H.K."/>
            <person name="Yeam I."/>
            <person name="Giovannoni J.J."/>
            <person name="Rose J.K."/>
            <person name="Sorensen I."/>
            <person name="Lee S.J."/>
            <person name="Kim R.W."/>
            <person name="Choi I.Y."/>
            <person name="Choi B.S."/>
            <person name="Lim J.S."/>
            <person name="Lee Y.H."/>
            <person name="Choi D."/>
        </authorList>
    </citation>
    <scope>NUCLEOTIDE SEQUENCE [LARGE SCALE GENOMIC DNA]</scope>
    <source>
        <strain evidence="6">cv. CM334</strain>
    </source>
</reference>
<organism evidence="5 6">
    <name type="scientific">Capsicum annuum</name>
    <name type="common">Capsicum pepper</name>
    <dbReference type="NCBI Taxonomy" id="4072"/>
    <lineage>
        <taxon>Eukaryota</taxon>
        <taxon>Viridiplantae</taxon>
        <taxon>Streptophyta</taxon>
        <taxon>Embryophyta</taxon>
        <taxon>Tracheophyta</taxon>
        <taxon>Spermatophyta</taxon>
        <taxon>Magnoliopsida</taxon>
        <taxon>eudicotyledons</taxon>
        <taxon>Gunneridae</taxon>
        <taxon>Pentapetalae</taxon>
        <taxon>asterids</taxon>
        <taxon>lamiids</taxon>
        <taxon>Solanales</taxon>
        <taxon>Solanaceae</taxon>
        <taxon>Solanoideae</taxon>
        <taxon>Capsiceae</taxon>
        <taxon>Capsicum</taxon>
    </lineage>
</organism>
<dbReference type="InterPro" id="IPR056560">
    <property type="entry name" value="HTH_NDX"/>
</dbReference>
<dbReference type="STRING" id="4072.A0A2G2ZW69"/>
<dbReference type="GO" id="GO:0003697">
    <property type="term" value="F:single-stranded DNA binding"/>
    <property type="evidence" value="ECO:0007669"/>
    <property type="project" value="EnsemblPlants"/>
</dbReference>
<dbReference type="PROSITE" id="PS50071">
    <property type="entry name" value="HOMEOBOX_2"/>
    <property type="match status" value="1"/>
</dbReference>
<gene>
    <name evidence="5" type="ORF">T459_08346</name>
</gene>
<dbReference type="GO" id="GO:0048364">
    <property type="term" value="P:root development"/>
    <property type="evidence" value="ECO:0007669"/>
    <property type="project" value="EnsemblPlants"/>
</dbReference>
<dbReference type="Gramene" id="PHT86240">
    <property type="protein sequence ID" value="PHT86240"/>
    <property type="gene ID" value="T459_08346"/>
</dbReference>
<comment type="subcellular location">
    <subcellularLocation>
        <location evidence="1 2">Nucleus</location>
    </subcellularLocation>
</comment>
<sequence>MRFLKEDGTSCSTDPLSSTAIPIHPALDMLSAVKGLHSLSSQELSRLIREAENNILQHIPENGLNIQIDVEKLARYLPLHLIAVILALEANSCRLKYLLSGFQLLHSLTDIASRHPKIEQILLDDVKVSEQLLDLVFYSLVNLCTYNKVSNDMVLLHSTLVASSLYLLTVCISSQWQDLAQVLLAYNKVDVLMDAAFAAVTADIKILQRNLSADHAHSRQEYGLKAEETLNHLCQQCEASIQFLQSLCQQKSFRERLVKNKELSSKGRVLLLAQVVMRVVVSPLVTVSSSIIAAVSRLKSKVLSILLNLCEIESLSYLDEVASTPASLDLAKSVALEVLNVLKKMLGTNFLPSVTPSDKIYPKGQLQLNAMRLADIFSDDSNFRSFITTHFTEVLTEIFSVTHGEFLSTWCSSDFPICEEDATLEYDPFTAAGWALDLSPFSDQLNAMSTESTFVPSNVPRPSYPHQRTSLLVKVLANLHCFVPDICKEEKDLFLNKFVQCVRTKLSAGPEGFKSISDPQKAATVSRNLGSLLSHAESLIPTFLNDEDVQLLRVFITQLESLITPRAFGENRVQEAQNLGAYLTPQLGEATLDLNNRSATSREDIPDNSSLRRLNQLNSRVNGEGPSGEAGTKGEMTEHERFLGTSIEMKDIETQNVETSGSDSSSTRSRHPTDQVGKVEQIKYNAPGEVREDEMVEAAQHEEKQQRKRKRTIMNEKQISLIEKALMDEPDMQRNKTLLDYWAAELSVHGSEVTKSQLKNWLNNRKARLARAAKDGRMLSEGDNIDKQGGVLNLPPCDSPGSPVEDVGILSAARENAQRVTGSAPVASAESAKCRAGQYVVLINEKAEEIGRGKVCQVSGKWYQRDLEELGTCVVDIIDLKVERSAKLPYPSDLTGTSFDQAERKFGFMRVLWQSSKLYVLPARWNSIADRYRFDSSRGKFEVHMLGSPVNIVEGLAFYFPMLSLSRPLYLMLELENYPVLLKGVTILVCLVGTARFLGIVPIQAWCRQVVMIFYRKHAQVLKDKPQSFAPCTFWRFRMYKITVFIQHPV</sequence>
<dbReference type="Pfam" id="PF24426">
    <property type="entry name" value="HTH_NDX"/>
    <property type="match status" value="1"/>
</dbReference>
<evidence type="ECO:0000259" key="4">
    <source>
        <dbReference type="PROSITE" id="PS50071"/>
    </source>
</evidence>
<dbReference type="Pfam" id="PF25246">
    <property type="entry name" value="Nodulin_N"/>
    <property type="match status" value="1"/>
</dbReference>
<dbReference type="PANTHER" id="PTHR35743">
    <property type="entry name" value="NODULIN HOMEOBOX"/>
    <property type="match status" value="1"/>
</dbReference>
<keyword evidence="2" id="KW-0238">DNA-binding</keyword>
<feature type="domain" description="Homeobox" evidence="4">
    <location>
        <begin position="705"/>
        <end position="772"/>
    </location>
</feature>
<protein>
    <recommendedName>
        <fullName evidence="4">Homeobox domain-containing protein</fullName>
    </recommendedName>
</protein>
<evidence type="ECO:0000256" key="2">
    <source>
        <dbReference type="PROSITE-ProRule" id="PRU00108"/>
    </source>
</evidence>
<dbReference type="GO" id="GO:0009845">
    <property type="term" value="P:seed germination"/>
    <property type="evidence" value="ECO:0007669"/>
    <property type="project" value="EnsemblPlants"/>
</dbReference>
<evidence type="ECO:0000256" key="3">
    <source>
        <dbReference type="SAM" id="MobiDB-lite"/>
    </source>
</evidence>
<feature type="DNA-binding region" description="Homeobox" evidence="2">
    <location>
        <begin position="707"/>
        <end position="773"/>
    </location>
</feature>
<dbReference type="AlphaFoldDB" id="A0A2G2ZW69"/>
<proteinExistence type="predicted"/>
<feature type="region of interest" description="Disordered" evidence="3">
    <location>
        <begin position="651"/>
        <end position="675"/>
    </location>
</feature>
<dbReference type="Proteomes" id="UP000222542">
    <property type="component" value="Unassembled WGS sequence"/>
</dbReference>
<dbReference type="OMA" id="KFGVMRV"/>
<dbReference type="InterPro" id="IPR001356">
    <property type="entry name" value="HD"/>
</dbReference>
<evidence type="ECO:0000313" key="6">
    <source>
        <dbReference type="Proteomes" id="UP000222542"/>
    </source>
</evidence>
<dbReference type="GO" id="GO:0009908">
    <property type="term" value="P:flower development"/>
    <property type="evidence" value="ECO:0007669"/>
    <property type="project" value="InterPro"/>
</dbReference>
<keyword evidence="2" id="KW-0539">Nucleus</keyword>
<dbReference type="GO" id="GO:0060195">
    <property type="term" value="P:negative regulation of antisense RNA transcription"/>
    <property type="evidence" value="ECO:0007669"/>
    <property type="project" value="EnsemblPlants"/>
</dbReference>
<dbReference type="GO" id="GO:0043565">
    <property type="term" value="F:sequence-specific DNA binding"/>
    <property type="evidence" value="ECO:0007669"/>
    <property type="project" value="EnsemblPlants"/>
</dbReference>
<name>A0A2G2ZW69_CAPAN</name>
<dbReference type="PANTHER" id="PTHR35743:SF1">
    <property type="entry name" value="NODULIN HOMEOBOX"/>
    <property type="match status" value="1"/>
</dbReference>
<keyword evidence="2" id="KW-0371">Homeobox</keyword>
<dbReference type="InterPro" id="IPR056559">
    <property type="entry name" value="NDX_C"/>
</dbReference>
<dbReference type="InterPro" id="IPR039325">
    <property type="entry name" value="NDX"/>
</dbReference>